<dbReference type="EMBL" id="JALBCA010000058">
    <property type="protein sequence ID" value="KAI2385468.1"/>
    <property type="molecule type" value="Genomic_DNA"/>
</dbReference>
<proteinExistence type="predicted"/>
<protein>
    <submittedName>
        <fullName evidence="1">Uncharacterized protein</fullName>
    </submittedName>
</protein>
<reference evidence="1" key="1">
    <citation type="journal article" date="2022" name="bioRxiv">
        <title>Population genetic analysis of Ophidiomyces ophidiicola, the causative agent of snake fungal disease, indicates recent introductions to the USA.</title>
        <authorList>
            <person name="Ladner J.T."/>
            <person name="Palmer J.M."/>
            <person name="Ettinger C.L."/>
            <person name="Stajich J.E."/>
            <person name="Farrell T.M."/>
            <person name="Glorioso B.M."/>
            <person name="Lawson B."/>
            <person name="Price S.J."/>
            <person name="Stengle A.G."/>
            <person name="Grear D.A."/>
            <person name="Lorch J.M."/>
        </authorList>
    </citation>
    <scope>NUCLEOTIDE SEQUENCE</scope>
    <source>
        <strain evidence="1">NWHC 24266-5</strain>
    </source>
</reference>
<name>A0ACB8UVC6_9EURO</name>
<comment type="caution">
    <text evidence="1">The sequence shown here is derived from an EMBL/GenBank/DDBJ whole genome shotgun (WGS) entry which is preliminary data.</text>
</comment>
<accession>A0ACB8UVC6</accession>
<sequence>MSDEDSSSWPVYAVKYRAYGQEITLRVEWSFAPDIEGRELHDTMIILRGYLMEPRDVFTESRNGMGLKELMPTNCVIISPPHITSYSLTDRPIDSRLHLGARFSTQRDRAGRSGYSVHIPITEFGKYNSKSYVEWGAYPSPDRSKHRPVYENRTEWPDGVTATSCPFYFEEDKPRVLTNTTSPATLVHDASLPHQQVWGKNGQHEQTLARDNKNEPAQEVPEDENGL</sequence>
<gene>
    <name evidence="1" type="ORF">LOY88_004086</name>
</gene>
<evidence type="ECO:0000313" key="1">
    <source>
        <dbReference type="EMBL" id="KAI2385468.1"/>
    </source>
</evidence>
<organism evidence="1">
    <name type="scientific">Ophidiomyces ophidiicola</name>
    <dbReference type="NCBI Taxonomy" id="1387563"/>
    <lineage>
        <taxon>Eukaryota</taxon>
        <taxon>Fungi</taxon>
        <taxon>Dikarya</taxon>
        <taxon>Ascomycota</taxon>
        <taxon>Pezizomycotina</taxon>
        <taxon>Eurotiomycetes</taxon>
        <taxon>Eurotiomycetidae</taxon>
        <taxon>Onygenales</taxon>
        <taxon>Onygenaceae</taxon>
        <taxon>Ophidiomyces</taxon>
    </lineage>
</organism>